<comment type="subcellular location">
    <subcellularLocation>
        <location evidence="7">Cytoplasm</location>
    </subcellularLocation>
</comment>
<protein>
    <recommendedName>
        <fullName evidence="7">Redox-sensing transcriptional repressor Rex</fullName>
    </recommendedName>
</protein>
<name>A0A9D2M9G5_9FIRM</name>
<dbReference type="AlphaFoldDB" id="A0A9D2M9G5"/>
<comment type="similarity">
    <text evidence="7">Belongs to the transcriptional regulatory Rex family.</text>
</comment>
<dbReference type="SMART" id="SM00881">
    <property type="entry name" value="CoA_binding"/>
    <property type="match status" value="1"/>
</dbReference>
<organism evidence="9 10">
    <name type="scientific">Candidatus Gemmiger avicola</name>
    <dbReference type="NCBI Taxonomy" id="2838605"/>
    <lineage>
        <taxon>Bacteria</taxon>
        <taxon>Bacillati</taxon>
        <taxon>Bacillota</taxon>
        <taxon>Clostridia</taxon>
        <taxon>Eubacteriales</taxon>
        <taxon>Gemmiger</taxon>
    </lineage>
</organism>
<dbReference type="InterPro" id="IPR009718">
    <property type="entry name" value="Rex_DNA-bd_C_dom"/>
</dbReference>
<evidence type="ECO:0000256" key="6">
    <source>
        <dbReference type="ARBA" id="ARBA00023163"/>
    </source>
</evidence>
<feature type="DNA-binding region" description="H-T-H motif" evidence="7">
    <location>
        <begin position="17"/>
        <end position="56"/>
    </location>
</feature>
<dbReference type="InterPro" id="IPR003781">
    <property type="entry name" value="CoA-bd"/>
</dbReference>
<dbReference type="PANTHER" id="PTHR35786:SF1">
    <property type="entry name" value="REDOX-SENSING TRANSCRIPTIONAL REPRESSOR REX 1"/>
    <property type="match status" value="1"/>
</dbReference>
<dbReference type="EMBL" id="DWYG01000165">
    <property type="protein sequence ID" value="HJB42773.1"/>
    <property type="molecule type" value="Genomic_DNA"/>
</dbReference>
<comment type="caution">
    <text evidence="9">The sequence shown here is derived from an EMBL/GenBank/DDBJ whole genome shotgun (WGS) entry which is preliminary data.</text>
</comment>
<evidence type="ECO:0000256" key="3">
    <source>
        <dbReference type="ARBA" id="ARBA00023015"/>
    </source>
</evidence>
<dbReference type="NCBIfam" id="NF003996">
    <property type="entry name" value="PRK05472.2-5"/>
    <property type="match status" value="1"/>
</dbReference>
<dbReference type="InterPro" id="IPR036388">
    <property type="entry name" value="WH-like_DNA-bd_sf"/>
</dbReference>
<dbReference type="Pfam" id="PF06971">
    <property type="entry name" value="Put_DNA-bind_N"/>
    <property type="match status" value="1"/>
</dbReference>
<dbReference type="InterPro" id="IPR036390">
    <property type="entry name" value="WH_DNA-bd_sf"/>
</dbReference>
<dbReference type="GO" id="GO:0051775">
    <property type="term" value="P:response to redox state"/>
    <property type="evidence" value="ECO:0007669"/>
    <property type="project" value="InterPro"/>
</dbReference>
<comment type="subunit">
    <text evidence="7">Homodimer.</text>
</comment>
<dbReference type="GO" id="GO:0003700">
    <property type="term" value="F:DNA-binding transcription factor activity"/>
    <property type="evidence" value="ECO:0007669"/>
    <property type="project" value="UniProtKB-UniRule"/>
</dbReference>
<keyword evidence="4 7" id="KW-0520">NAD</keyword>
<dbReference type="Pfam" id="PF02629">
    <property type="entry name" value="CoA_binding"/>
    <property type="match status" value="1"/>
</dbReference>
<dbReference type="GO" id="GO:0045892">
    <property type="term" value="P:negative regulation of DNA-templated transcription"/>
    <property type="evidence" value="ECO:0007669"/>
    <property type="project" value="InterPro"/>
</dbReference>
<dbReference type="Gene3D" id="1.10.10.10">
    <property type="entry name" value="Winged helix-like DNA-binding domain superfamily/Winged helix DNA-binding domain"/>
    <property type="match status" value="1"/>
</dbReference>
<reference evidence="9" key="2">
    <citation type="submission" date="2021-04" db="EMBL/GenBank/DDBJ databases">
        <authorList>
            <person name="Gilroy R."/>
        </authorList>
    </citation>
    <scope>NUCLEOTIDE SEQUENCE</scope>
    <source>
        <strain evidence="9">ChiBcec8-13705</strain>
    </source>
</reference>
<dbReference type="SUPFAM" id="SSF51735">
    <property type="entry name" value="NAD(P)-binding Rossmann-fold domains"/>
    <property type="match status" value="1"/>
</dbReference>
<evidence type="ECO:0000256" key="4">
    <source>
        <dbReference type="ARBA" id="ARBA00023027"/>
    </source>
</evidence>
<keyword evidence="5 7" id="KW-0238">DNA-binding</keyword>
<dbReference type="Proteomes" id="UP000886803">
    <property type="component" value="Unassembled WGS sequence"/>
</dbReference>
<dbReference type="PANTHER" id="PTHR35786">
    <property type="entry name" value="REDOX-SENSING TRANSCRIPTIONAL REPRESSOR REX"/>
    <property type="match status" value="1"/>
</dbReference>
<evidence type="ECO:0000256" key="2">
    <source>
        <dbReference type="ARBA" id="ARBA00022491"/>
    </source>
</evidence>
<dbReference type="NCBIfam" id="NF003995">
    <property type="entry name" value="PRK05472.2-4"/>
    <property type="match status" value="1"/>
</dbReference>
<feature type="domain" description="CoA-binding" evidence="8">
    <location>
        <begin position="82"/>
        <end position="182"/>
    </location>
</feature>
<gene>
    <name evidence="7" type="primary">rex</name>
    <name evidence="9" type="ORF">H9945_09790</name>
</gene>
<comment type="function">
    <text evidence="7">Modulates transcription in response to changes in cellular NADH/NAD(+) redox state.</text>
</comment>
<dbReference type="NCBIfam" id="NF003990">
    <property type="entry name" value="PRK05472.1-4"/>
    <property type="match status" value="1"/>
</dbReference>
<feature type="binding site" evidence="7">
    <location>
        <begin position="92"/>
        <end position="97"/>
    </location>
    <ligand>
        <name>NAD(+)</name>
        <dbReference type="ChEBI" id="CHEBI:57540"/>
    </ligand>
</feature>
<dbReference type="GO" id="GO:0005737">
    <property type="term" value="C:cytoplasm"/>
    <property type="evidence" value="ECO:0007669"/>
    <property type="project" value="UniProtKB-SubCell"/>
</dbReference>
<evidence type="ECO:0000259" key="8">
    <source>
        <dbReference type="SMART" id="SM00881"/>
    </source>
</evidence>
<evidence type="ECO:0000256" key="5">
    <source>
        <dbReference type="ARBA" id="ARBA00023125"/>
    </source>
</evidence>
<dbReference type="SUPFAM" id="SSF46785">
    <property type="entry name" value="Winged helix' DNA-binding domain"/>
    <property type="match status" value="1"/>
</dbReference>
<dbReference type="InterPro" id="IPR036291">
    <property type="entry name" value="NAD(P)-bd_dom_sf"/>
</dbReference>
<keyword evidence="1 7" id="KW-0963">Cytoplasm</keyword>
<keyword evidence="2 7" id="KW-0678">Repressor</keyword>
<keyword evidence="3 7" id="KW-0805">Transcription regulation</keyword>
<dbReference type="InterPro" id="IPR022876">
    <property type="entry name" value="Tscrpt_rep_Rex"/>
</dbReference>
<reference evidence="9" key="1">
    <citation type="journal article" date="2021" name="PeerJ">
        <title>Extensive microbial diversity within the chicken gut microbiome revealed by metagenomics and culture.</title>
        <authorList>
            <person name="Gilroy R."/>
            <person name="Ravi A."/>
            <person name="Getino M."/>
            <person name="Pursley I."/>
            <person name="Horton D.L."/>
            <person name="Alikhan N.F."/>
            <person name="Baker D."/>
            <person name="Gharbi K."/>
            <person name="Hall N."/>
            <person name="Watson M."/>
            <person name="Adriaenssens E.M."/>
            <person name="Foster-Nyarko E."/>
            <person name="Jarju S."/>
            <person name="Secka A."/>
            <person name="Antonio M."/>
            <person name="Oren A."/>
            <person name="Chaudhuri R.R."/>
            <person name="La Ragione R."/>
            <person name="Hildebrand F."/>
            <person name="Pallen M.J."/>
        </authorList>
    </citation>
    <scope>NUCLEOTIDE SEQUENCE</scope>
    <source>
        <strain evidence="9">ChiBcec8-13705</strain>
    </source>
</reference>
<keyword evidence="6 7" id="KW-0804">Transcription</keyword>
<evidence type="ECO:0000313" key="9">
    <source>
        <dbReference type="EMBL" id="HJB42773.1"/>
    </source>
</evidence>
<sequence>MATQAKVSLPVIKRLPKYYRYLNTLAAEGQEKISSSELARMMGTTASQVRQDFNCFGGFGQQGIGYKVDVLLAEISKLLFGGGELLPTILIGAGRLGTAVSSFISRDTNGYRLLAVFDINPALIGKEMAGVPIHSLDDLEPFCAEHKPVVAVLCVPRQSAIEVSDELVRLGIRGVWNFSHYDLSVKYPSLTVENVHLGDSLMSLGYRLRGQAAEENEEAGGH</sequence>
<evidence type="ECO:0000313" key="10">
    <source>
        <dbReference type="Proteomes" id="UP000886803"/>
    </source>
</evidence>
<dbReference type="GO" id="GO:0003677">
    <property type="term" value="F:DNA binding"/>
    <property type="evidence" value="ECO:0007669"/>
    <property type="project" value="UniProtKB-UniRule"/>
</dbReference>
<dbReference type="Gene3D" id="3.40.50.720">
    <property type="entry name" value="NAD(P)-binding Rossmann-like Domain"/>
    <property type="match status" value="1"/>
</dbReference>
<evidence type="ECO:0000256" key="7">
    <source>
        <dbReference type="HAMAP-Rule" id="MF_01131"/>
    </source>
</evidence>
<dbReference type="HAMAP" id="MF_01131">
    <property type="entry name" value="Rex"/>
    <property type="match status" value="1"/>
</dbReference>
<evidence type="ECO:0000256" key="1">
    <source>
        <dbReference type="ARBA" id="ARBA00022490"/>
    </source>
</evidence>
<proteinExistence type="inferred from homology"/>
<accession>A0A9D2M9G5</accession>
<dbReference type="NCBIfam" id="NF003994">
    <property type="entry name" value="PRK05472.2-3"/>
    <property type="match status" value="1"/>
</dbReference>